<feature type="compositionally biased region" description="Low complexity" evidence="9">
    <location>
        <begin position="529"/>
        <end position="554"/>
    </location>
</feature>
<feature type="compositionally biased region" description="Polar residues" evidence="9">
    <location>
        <begin position="667"/>
        <end position="692"/>
    </location>
</feature>
<dbReference type="PANTHER" id="PTHR10782:SF4">
    <property type="entry name" value="TONALLI, ISOFORM E"/>
    <property type="match status" value="1"/>
</dbReference>
<evidence type="ECO:0000256" key="2">
    <source>
        <dbReference type="ARBA" id="ARBA00005383"/>
    </source>
</evidence>
<dbReference type="OMA" id="PTEQIWK"/>
<feature type="region of interest" description="Disordered" evidence="9">
    <location>
        <begin position="138"/>
        <end position="164"/>
    </location>
</feature>
<dbReference type="PANTHER" id="PTHR10782">
    <property type="entry name" value="ZINC FINGER MIZ DOMAIN-CONTAINING PROTEIN"/>
    <property type="match status" value="1"/>
</dbReference>
<protein>
    <submittedName>
        <fullName evidence="12">Uncharacterized protein</fullName>
    </submittedName>
</protein>
<evidence type="ECO:0000259" key="11">
    <source>
        <dbReference type="PROSITE" id="PS51466"/>
    </source>
</evidence>
<comment type="pathway">
    <text evidence="1">Protein modification; protein sumoylation.</text>
</comment>
<evidence type="ECO:0000256" key="7">
    <source>
        <dbReference type="ARBA" id="ARBA00022833"/>
    </source>
</evidence>
<feature type="region of interest" description="Disordered" evidence="9">
    <location>
        <begin position="451"/>
        <end position="607"/>
    </location>
</feature>
<feature type="region of interest" description="Disordered" evidence="9">
    <location>
        <begin position="620"/>
        <end position="692"/>
    </location>
</feature>
<evidence type="ECO:0000313" key="12">
    <source>
        <dbReference type="EMBL" id="SJL05439.1"/>
    </source>
</evidence>
<keyword evidence="13" id="KW-1185">Reference proteome</keyword>
<gene>
    <name evidence="12" type="ORF">ARMOST_08806</name>
</gene>
<dbReference type="Gene3D" id="2.60.120.780">
    <property type="entry name" value="PINIT domain"/>
    <property type="match status" value="1"/>
</dbReference>
<feature type="domain" description="PINIT" evidence="11">
    <location>
        <begin position="155"/>
        <end position="322"/>
    </location>
</feature>
<dbReference type="PROSITE" id="PS51466">
    <property type="entry name" value="PINIT"/>
    <property type="match status" value="1"/>
</dbReference>
<dbReference type="EMBL" id="FUEG01000006">
    <property type="protein sequence ID" value="SJL05439.1"/>
    <property type="molecule type" value="Genomic_DNA"/>
</dbReference>
<evidence type="ECO:0000256" key="5">
    <source>
        <dbReference type="ARBA" id="ARBA00022771"/>
    </source>
</evidence>
<dbReference type="Pfam" id="PF02891">
    <property type="entry name" value="zf-MIZ"/>
    <property type="match status" value="1"/>
</dbReference>
<dbReference type="UniPathway" id="UPA00886"/>
<evidence type="ECO:0000259" key="10">
    <source>
        <dbReference type="PROSITE" id="PS51044"/>
    </source>
</evidence>
<dbReference type="Proteomes" id="UP000219338">
    <property type="component" value="Unassembled WGS sequence"/>
</dbReference>
<accession>A0A284R9R2</accession>
<sequence>MASADPWAEFDVRPSAFLRVRPTALTPISQLLRHNVKHNTVDKLKQILAGLNDECAVYLPRTGKKQEIIDRIVSTLDNWKAQNYLDKWVKARSILHQVRTYGVYSPARPSTSSASSLTANPVHTMKAATYPTHNGLVNGHYDPYAPRKPSGSLPSTSAPPKPLPSKPVLRFKESPFFEIDQAISSVVECPESNSSTDRRQQNVMFALTPDQIAKLKSHSLKYELRLYCTSSTFYSPNPTFRTNTAPCLIEFPPTCEVRVNNVQVTASLKGLKKKPGTAPPPDLGKYVRMGPSSNKVEMVYVNSQQPVQSKKFYLVVMLVRSTSVEALVNRLVQTSYTQARDVQAKMKASMSDDDDIIVGPQKMSLKCPLTFMRVQTPCRSSKCVHPQCFDATSWFSMMEQTTTWLCPVCEKSLDHKDLIIDGYFDGILHQCPESVDDVFVEADGEWHTADSKYGSAPWKAKHPPDKPSIILTPRKPISAAPSFSQPNGKPIAGPEDKPKRHPSEIVILDSDDEDEGRVKRELSVSFGNSSSPSLSSSHAATAPPPSATHSQTASVIDLTLDDSDDEIPLSKTAGKRKAADAELTSVSPTEPIWKKGRTENDRSAPVPLTAIDRDYIRAPHQSPHQYHPAPVQAAIDGSGGRYGGFYSSTGHHSPVYSNGYLDRDRLPSTSGHAPSSYISRVTGNSSSSRPWS</sequence>
<dbReference type="OrthoDB" id="28127at2759"/>
<proteinExistence type="inferred from homology"/>
<feature type="compositionally biased region" description="Basic and acidic residues" evidence="9">
    <location>
        <begin position="592"/>
        <end position="602"/>
    </location>
</feature>
<organism evidence="12 13">
    <name type="scientific">Armillaria ostoyae</name>
    <name type="common">Armillaria root rot fungus</name>
    <dbReference type="NCBI Taxonomy" id="47428"/>
    <lineage>
        <taxon>Eukaryota</taxon>
        <taxon>Fungi</taxon>
        <taxon>Dikarya</taxon>
        <taxon>Basidiomycota</taxon>
        <taxon>Agaricomycotina</taxon>
        <taxon>Agaricomycetes</taxon>
        <taxon>Agaricomycetidae</taxon>
        <taxon>Agaricales</taxon>
        <taxon>Marasmiineae</taxon>
        <taxon>Physalacriaceae</taxon>
        <taxon>Armillaria</taxon>
    </lineage>
</organism>
<reference evidence="13" key="1">
    <citation type="journal article" date="2017" name="Nat. Ecol. Evol.">
        <title>Genome expansion and lineage-specific genetic innovations in the forest pathogenic fungi Armillaria.</title>
        <authorList>
            <person name="Sipos G."/>
            <person name="Prasanna A.N."/>
            <person name="Walter M.C."/>
            <person name="O'Connor E."/>
            <person name="Balint B."/>
            <person name="Krizsan K."/>
            <person name="Kiss B."/>
            <person name="Hess J."/>
            <person name="Varga T."/>
            <person name="Slot J."/>
            <person name="Riley R."/>
            <person name="Boka B."/>
            <person name="Rigling D."/>
            <person name="Barry K."/>
            <person name="Lee J."/>
            <person name="Mihaltcheva S."/>
            <person name="LaButti K."/>
            <person name="Lipzen A."/>
            <person name="Waldron R."/>
            <person name="Moloney N.M."/>
            <person name="Sperisen C."/>
            <person name="Kredics L."/>
            <person name="Vagvoelgyi C."/>
            <person name="Patrignani A."/>
            <person name="Fitzpatrick D."/>
            <person name="Nagy I."/>
            <person name="Doyle S."/>
            <person name="Anderson J.B."/>
            <person name="Grigoriev I.V."/>
            <person name="Gueldener U."/>
            <person name="Muensterkoetter M."/>
            <person name="Nagy L.G."/>
        </authorList>
    </citation>
    <scope>NUCLEOTIDE SEQUENCE [LARGE SCALE GENOMIC DNA]</scope>
    <source>
        <strain evidence="13">C18/9</strain>
    </source>
</reference>
<keyword evidence="4" id="KW-0479">Metal-binding</keyword>
<evidence type="ECO:0000313" key="13">
    <source>
        <dbReference type="Proteomes" id="UP000219338"/>
    </source>
</evidence>
<dbReference type="AlphaFoldDB" id="A0A284R9R2"/>
<dbReference type="InterPro" id="IPR038654">
    <property type="entry name" value="PINIT_sf"/>
</dbReference>
<feature type="compositionally biased region" description="Basic and acidic residues" evidence="9">
    <location>
        <begin position="494"/>
        <end position="503"/>
    </location>
</feature>
<dbReference type="InterPro" id="IPR004181">
    <property type="entry name" value="Znf_MIZ"/>
</dbReference>
<feature type="domain" description="SP-RING-type" evidence="10">
    <location>
        <begin position="352"/>
        <end position="437"/>
    </location>
</feature>
<dbReference type="GO" id="GO:0008270">
    <property type="term" value="F:zinc ion binding"/>
    <property type="evidence" value="ECO:0007669"/>
    <property type="project" value="UniProtKB-KW"/>
</dbReference>
<dbReference type="InterPro" id="IPR013083">
    <property type="entry name" value="Znf_RING/FYVE/PHD"/>
</dbReference>
<dbReference type="GO" id="GO:0016925">
    <property type="term" value="P:protein sumoylation"/>
    <property type="evidence" value="ECO:0007669"/>
    <property type="project" value="UniProtKB-UniPathway"/>
</dbReference>
<keyword evidence="6" id="KW-0833">Ubl conjugation pathway</keyword>
<evidence type="ECO:0000256" key="4">
    <source>
        <dbReference type="ARBA" id="ARBA00022723"/>
    </source>
</evidence>
<keyword evidence="3" id="KW-0808">Transferase</keyword>
<evidence type="ECO:0000256" key="8">
    <source>
        <dbReference type="PROSITE-ProRule" id="PRU00452"/>
    </source>
</evidence>
<keyword evidence="5 8" id="KW-0863">Zinc-finger</keyword>
<dbReference type="GO" id="GO:0061665">
    <property type="term" value="F:SUMO ligase activity"/>
    <property type="evidence" value="ECO:0007669"/>
    <property type="project" value="TreeGrafter"/>
</dbReference>
<dbReference type="PROSITE" id="PS51044">
    <property type="entry name" value="ZF_SP_RING"/>
    <property type="match status" value="1"/>
</dbReference>
<dbReference type="GO" id="GO:0000785">
    <property type="term" value="C:chromatin"/>
    <property type="evidence" value="ECO:0007669"/>
    <property type="project" value="TreeGrafter"/>
</dbReference>
<evidence type="ECO:0000256" key="9">
    <source>
        <dbReference type="SAM" id="MobiDB-lite"/>
    </source>
</evidence>
<name>A0A284R9R2_ARMOS</name>
<dbReference type="InterPro" id="IPR023321">
    <property type="entry name" value="PINIT"/>
</dbReference>
<dbReference type="STRING" id="47428.A0A284R9R2"/>
<dbReference type="Pfam" id="PF14324">
    <property type="entry name" value="PINIT"/>
    <property type="match status" value="1"/>
</dbReference>
<comment type="similarity">
    <text evidence="2">Belongs to the PIAS family.</text>
</comment>
<evidence type="ECO:0000256" key="6">
    <source>
        <dbReference type="ARBA" id="ARBA00022786"/>
    </source>
</evidence>
<evidence type="ECO:0000256" key="3">
    <source>
        <dbReference type="ARBA" id="ARBA00022679"/>
    </source>
</evidence>
<evidence type="ECO:0000256" key="1">
    <source>
        <dbReference type="ARBA" id="ARBA00004718"/>
    </source>
</evidence>
<dbReference type="Gene3D" id="3.30.40.10">
    <property type="entry name" value="Zinc/RING finger domain, C3HC4 (zinc finger)"/>
    <property type="match status" value="1"/>
</dbReference>
<keyword evidence="7" id="KW-0862">Zinc</keyword>